<dbReference type="InterPro" id="IPR013087">
    <property type="entry name" value="Znf_C2H2_type"/>
</dbReference>
<dbReference type="InterPro" id="IPR036236">
    <property type="entry name" value="Znf_C2H2_sf"/>
</dbReference>
<dbReference type="InterPro" id="IPR043359">
    <property type="entry name" value="GLI-like"/>
</dbReference>
<evidence type="ECO:0000256" key="2">
    <source>
        <dbReference type="ARBA" id="ARBA00022723"/>
    </source>
</evidence>
<feature type="region of interest" description="Disordered" evidence="8">
    <location>
        <begin position="189"/>
        <end position="214"/>
    </location>
</feature>
<dbReference type="GO" id="GO:0000981">
    <property type="term" value="F:DNA-binding transcription factor activity, RNA polymerase II-specific"/>
    <property type="evidence" value="ECO:0007669"/>
    <property type="project" value="TreeGrafter"/>
</dbReference>
<organism evidence="10 11">
    <name type="scientific">Heterodermia speciosa</name>
    <dbReference type="NCBI Taxonomy" id="116794"/>
    <lineage>
        <taxon>Eukaryota</taxon>
        <taxon>Fungi</taxon>
        <taxon>Dikarya</taxon>
        <taxon>Ascomycota</taxon>
        <taxon>Pezizomycotina</taxon>
        <taxon>Lecanoromycetes</taxon>
        <taxon>OSLEUM clade</taxon>
        <taxon>Lecanoromycetidae</taxon>
        <taxon>Caliciales</taxon>
        <taxon>Physciaceae</taxon>
        <taxon>Heterodermia</taxon>
    </lineage>
</organism>
<evidence type="ECO:0000259" key="9">
    <source>
        <dbReference type="PROSITE" id="PS50157"/>
    </source>
</evidence>
<dbReference type="SUPFAM" id="SSF57667">
    <property type="entry name" value="beta-beta-alpha zinc fingers"/>
    <property type="match status" value="1"/>
</dbReference>
<keyword evidence="3" id="KW-0677">Repeat</keyword>
<dbReference type="PANTHER" id="PTHR45718:SF4">
    <property type="entry name" value="TRANSCRIPTIONAL ACTIVATOR CUBITUS INTERRUPTUS"/>
    <property type="match status" value="1"/>
</dbReference>
<gene>
    <name evidence="10" type="ORF">HETSPECPRED_010069</name>
</gene>
<keyword evidence="5" id="KW-0862">Zinc</keyword>
<dbReference type="Proteomes" id="UP000664521">
    <property type="component" value="Unassembled WGS sequence"/>
</dbReference>
<feature type="compositionally biased region" description="Polar residues" evidence="8">
    <location>
        <begin position="69"/>
        <end position="81"/>
    </location>
</feature>
<feature type="compositionally biased region" description="Low complexity" evidence="8">
    <location>
        <begin position="1"/>
        <end position="14"/>
    </location>
</feature>
<dbReference type="Gene3D" id="3.30.160.60">
    <property type="entry name" value="Classic Zinc Finger"/>
    <property type="match status" value="3"/>
</dbReference>
<evidence type="ECO:0000256" key="3">
    <source>
        <dbReference type="ARBA" id="ARBA00022737"/>
    </source>
</evidence>
<keyword evidence="2" id="KW-0479">Metal-binding</keyword>
<dbReference type="PROSITE" id="PS00028">
    <property type="entry name" value="ZINC_FINGER_C2H2_1"/>
    <property type="match status" value="1"/>
</dbReference>
<evidence type="ECO:0000256" key="1">
    <source>
        <dbReference type="ARBA" id="ARBA00004123"/>
    </source>
</evidence>
<evidence type="ECO:0000256" key="7">
    <source>
        <dbReference type="PROSITE-ProRule" id="PRU00042"/>
    </source>
</evidence>
<dbReference type="OrthoDB" id="3214149at2759"/>
<dbReference type="Pfam" id="PF00096">
    <property type="entry name" value="zf-C2H2"/>
    <property type="match status" value="1"/>
</dbReference>
<sequence length="380" mass="42385">MSDSPSPLSSHGSSEFGDDVRTEEHLASEEIEEHADAPDMPPAKRQRTGQFSYRATPVGTSHYEPGEISSDTDGSVPTSPWASGLVQEDDREVQEQVTTCKWLGCTTGDLGDMDALVQHLHDDHIGIRQKKYSCEWEGCHRISINHASGYALRAHMRSHTREKPFFCTLPECDKSFTRSDALAKHMRTVHETESLRPSDPVPRNHSAAGTKPQRLKLIVNAKPPDSEHANGEVDADDDATIASRDASGSESPLAAFTYPADIYFTQEELAMPSDRLYRLLRRQTRWAEEVSDKLRTEVAELEGKQKEEWQAKELVLANLAEAELANAVDKNDTDRLDLLSGELPQRMLPMKGPSPWYREIAPSELEPRAESNEQAIGLTD</sequence>
<comment type="subcellular location">
    <subcellularLocation>
        <location evidence="1">Nucleus</location>
    </subcellularLocation>
</comment>
<feature type="compositionally biased region" description="Basic and acidic residues" evidence="8">
    <location>
        <begin position="18"/>
        <end position="28"/>
    </location>
</feature>
<evidence type="ECO:0000256" key="6">
    <source>
        <dbReference type="ARBA" id="ARBA00023242"/>
    </source>
</evidence>
<dbReference type="PROSITE" id="PS50157">
    <property type="entry name" value="ZINC_FINGER_C2H2_2"/>
    <property type="match status" value="1"/>
</dbReference>
<dbReference type="GO" id="GO:0000978">
    <property type="term" value="F:RNA polymerase II cis-regulatory region sequence-specific DNA binding"/>
    <property type="evidence" value="ECO:0007669"/>
    <property type="project" value="TreeGrafter"/>
</dbReference>
<keyword evidence="4 7" id="KW-0863">Zinc-finger</keyword>
<evidence type="ECO:0000256" key="8">
    <source>
        <dbReference type="SAM" id="MobiDB-lite"/>
    </source>
</evidence>
<name>A0A8H3I9W8_9LECA</name>
<dbReference type="GO" id="GO:0005634">
    <property type="term" value="C:nucleus"/>
    <property type="evidence" value="ECO:0007669"/>
    <property type="project" value="UniProtKB-SubCell"/>
</dbReference>
<dbReference type="EMBL" id="CAJPDS010000009">
    <property type="protein sequence ID" value="CAF9910463.1"/>
    <property type="molecule type" value="Genomic_DNA"/>
</dbReference>
<proteinExistence type="predicted"/>
<feature type="region of interest" description="Disordered" evidence="8">
    <location>
        <begin position="1"/>
        <end position="83"/>
    </location>
</feature>
<dbReference type="FunFam" id="3.30.160.60:FF:000201">
    <property type="entry name" value="C2H2 finger domain protein (Gli3)"/>
    <property type="match status" value="1"/>
</dbReference>
<evidence type="ECO:0000256" key="4">
    <source>
        <dbReference type="ARBA" id="ARBA00022771"/>
    </source>
</evidence>
<dbReference type="GO" id="GO:0008270">
    <property type="term" value="F:zinc ion binding"/>
    <property type="evidence" value="ECO:0007669"/>
    <property type="project" value="UniProtKB-KW"/>
</dbReference>
<dbReference type="PANTHER" id="PTHR45718">
    <property type="entry name" value="TRANSCRIPTIONAL ACTIVATOR CUBITUS INTERRUPTUS"/>
    <property type="match status" value="1"/>
</dbReference>
<dbReference type="SMART" id="SM00355">
    <property type="entry name" value="ZnF_C2H2"/>
    <property type="match status" value="3"/>
</dbReference>
<comment type="caution">
    <text evidence="10">The sequence shown here is derived from an EMBL/GenBank/DDBJ whole genome shotgun (WGS) entry which is preliminary data.</text>
</comment>
<accession>A0A8H3I9W8</accession>
<feature type="domain" description="C2H2-type" evidence="9">
    <location>
        <begin position="165"/>
        <end position="195"/>
    </location>
</feature>
<evidence type="ECO:0000256" key="5">
    <source>
        <dbReference type="ARBA" id="ARBA00022833"/>
    </source>
</evidence>
<protein>
    <recommendedName>
        <fullName evidence="9">C2H2-type domain-containing protein</fullName>
    </recommendedName>
</protein>
<evidence type="ECO:0000313" key="10">
    <source>
        <dbReference type="EMBL" id="CAF9910463.1"/>
    </source>
</evidence>
<dbReference type="AlphaFoldDB" id="A0A8H3I9W8"/>
<reference evidence="10" key="1">
    <citation type="submission" date="2021-03" db="EMBL/GenBank/DDBJ databases">
        <authorList>
            <person name="Tagirdzhanova G."/>
        </authorList>
    </citation>
    <scope>NUCLEOTIDE SEQUENCE</scope>
</reference>
<keyword evidence="11" id="KW-1185">Reference proteome</keyword>
<evidence type="ECO:0000313" key="11">
    <source>
        <dbReference type="Proteomes" id="UP000664521"/>
    </source>
</evidence>
<keyword evidence="6" id="KW-0539">Nucleus</keyword>